<sequence length="58" mass="6715">MVYDYNIMPYNNDYGTGFRVTVYSGMVGILVKEVEQWCIDNIKNKLFEITETLLGCIV</sequence>
<dbReference type="EMBL" id="LAZR01035272">
    <property type="protein sequence ID" value="KKL27951.1"/>
    <property type="molecule type" value="Genomic_DNA"/>
</dbReference>
<gene>
    <name evidence="1" type="ORF">LCGC14_2379990</name>
</gene>
<comment type="caution">
    <text evidence="1">The sequence shown here is derived from an EMBL/GenBank/DDBJ whole genome shotgun (WGS) entry which is preliminary data.</text>
</comment>
<feature type="non-terminal residue" evidence="1">
    <location>
        <position position="58"/>
    </location>
</feature>
<reference evidence="1" key="1">
    <citation type="journal article" date="2015" name="Nature">
        <title>Complex archaea that bridge the gap between prokaryotes and eukaryotes.</title>
        <authorList>
            <person name="Spang A."/>
            <person name="Saw J.H."/>
            <person name="Jorgensen S.L."/>
            <person name="Zaremba-Niedzwiedzka K."/>
            <person name="Martijn J."/>
            <person name="Lind A.E."/>
            <person name="van Eijk R."/>
            <person name="Schleper C."/>
            <person name="Guy L."/>
            <person name="Ettema T.J."/>
        </authorList>
    </citation>
    <scope>NUCLEOTIDE SEQUENCE</scope>
</reference>
<proteinExistence type="predicted"/>
<name>A0A0F9EDM4_9ZZZZ</name>
<dbReference type="AlphaFoldDB" id="A0A0F9EDM4"/>
<organism evidence="1">
    <name type="scientific">marine sediment metagenome</name>
    <dbReference type="NCBI Taxonomy" id="412755"/>
    <lineage>
        <taxon>unclassified sequences</taxon>
        <taxon>metagenomes</taxon>
        <taxon>ecological metagenomes</taxon>
    </lineage>
</organism>
<accession>A0A0F9EDM4</accession>
<evidence type="ECO:0000313" key="1">
    <source>
        <dbReference type="EMBL" id="KKL27951.1"/>
    </source>
</evidence>
<protein>
    <submittedName>
        <fullName evidence="1">Uncharacterized protein</fullName>
    </submittedName>
</protein>